<dbReference type="Proteomes" id="UP000266723">
    <property type="component" value="Unassembled WGS sequence"/>
</dbReference>
<dbReference type="PROSITE" id="PS00139">
    <property type="entry name" value="THIOL_PROTEASE_CYS"/>
    <property type="match status" value="1"/>
</dbReference>
<dbReference type="Gene3D" id="3.90.70.10">
    <property type="entry name" value="Cysteine proteinases"/>
    <property type="match status" value="2"/>
</dbReference>
<dbReference type="InterPro" id="IPR025660">
    <property type="entry name" value="Pept_his_AS"/>
</dbReference>
<evidence type="ECO:0000256" key="3">
    <source>
        <dbReference type="ARBA" id="ARBA00022729"/>
    </source>
</evidence>
<comment type="caution">
    <text evidence="9">The sequence shown here is derived from an EMBL/GenBank/DDBJ whole genome shotgun (WGS) entry which is preliminary data.</text>
</comment>
<dbReference type="Pfam" id="PF08127">
    <property type="entry name" value="Propeptide_C1"/>
    <property type="match status" value="1"/>
</dbReference>
<gene>
    <name evidence="9" type="ORF">DY000_02010816</name>
</gene>
<keyword evidence="5" id="KW-0788">Thiol protease</keyword>
<evidence type="ECO:0000256" key="1">
    <source>
        <dbReference type="ARBA" id="ARBA00008455"/>
    </source>
</evidence>
<feature type="domain" description="Peptidase C1A papain C-terminal" evidence="8">
    <location>
        <begin position="102"/>
        <end position="403"/>
    </location>
</feature>
<dbReference type="PANTHER" id="PTHR12411">
    <property type="entry name" value="CYSTEINE PROTEASE FAMILY C1-RELATED"/>
    <property type="match status" value="1"/>
</dbReference>
<protein>
    <recommendedName>
        <fullName evidence="8">Peptidase C1A papain C-terminal domain-containing protein</fullName>
    </recommendedName>
</protein>
<dbReference type="PRINTS" id="PR00705">
    <property type="entry name" value="PAPAIN"/>
</dbReference>
<reference evidence="9 10" key="1">
    <citation type="journal article" date="2020" name="BMC Genomics">
        <title>Intraspecific diversification of the crop wild relative Brassica cretica Lam. using demographic model selection.</title>
        <authorList>
            <person name="Kioukis A."/>
            <person name="Michalopoulou V.A."/>
            <person name="Briers L."/>
            <person name="Pirintsos S."/>
            <person name="Studholme D.J."/>
            <person name="Pavlidis P."/>
            <person name="Sarris P.F."/>
        </authorList>
    </citation>
    <scope>NUCLEOTIDE SEQUENCE [LARGE SCALE GENOMIC DNA]</scope>
    <source>
        <strain evidence="10">cv. PFS-1207/04</strain>
    </source>
</reference>
<dbReference type="InterPro" id="IPR012599">
    <property type="entry name" value="Propeptide_C1A"/>
</dbReference>
<dbReference type="SMART" id="SM00645">
    <property type="entry name" value="Pept_C1"/>
    <property type="match status" value="1"/>
</dbReference>
<evidence type="ECO:0000256" key="5">
    <source>
        <dbReference type="ARBA" id="ARBA00022807"/>
    </source>
</evidence>
<dbReference type="PROSITE" id="PS00639">
    <property type="entry name" value="THIOL_PROTEASE_HIS"/>
    <property type="match status" value="1"/>
</dbReference>
<keyword evidence="10" id="KW-1185">Reference proteome</keyword>
<evidence type="ECO:0000256" key="7">
    <source>
        <dbReference type="SAM" id="SignalP"/>
    </source>
</evidence>
<keyword evidence="4" id="KW-0378">Hydrolase</keyword>
<dbReference type="EMBL" id="QGKV02000759">
    <property type="protein sequence ID" value="KAF3563185.1"/>
    <property type="molecule type" value="Genomic_DNA"/>
</dbReference>
<feature type="chain" id="PRO_5045435896" description="Peptidase C1A papain C-terminal domain-containing protein" evidence="7">
    <location>
        <begin position="30"/>
        <end position="424"/>
    </location>
</feature>
<dbReference type="InterPro" id="IPR013128">
    <property type="entry name" value="Peptidase_C1A"/>
</dbReference>
<dbReference type="InterPro" id="IPR000169">
    <property type="entry name" value="Pept_cys_AS"/>
</dbReference>
<evidence type="ECO:0000313" key="9">
    <source>
        <dbReference type="EMBL" id="KAF3563185.1"/>
    </source>
</evidence>
<keyword evidence="2" id="KW-0645">Protease</keyword>
<feature type="signal peptide" evidence="7">
    <location>
        <begin position="1"/>
        <end position="29"/>
    </location>
</feature>
<evidence type="ECO:0000256" key="6">
    <source>
        <dbReference type="ARBA" id="ARBA00023157"/>
    </source>
</evidence>
<keyword evidence="3 7" id="KW-0732">Signal</keyword>
<proteinExistence type="inferred from homology"/>
<dbReference type="InterPro" id="IPR000668">
    <property type="entry name" value="Peptidase_C1A_C"/>
</dbReference>
<name>A0ABQ7CU02_BRACR</name>
<dbReference type="InterPro" id="IPR038765">
    <property type="entry name" value="Papain-like_cys_pep_sf"/>
</dbReference>
<accession>A0ABQ7CU02</accession>
<sequence>MAADPTTKLCLVSVVLLLALVSSLQGVSADNLTKQKLNSKILQEEIVKKVNEHPNAGWKAALNDRFSNATVAEFKRLLGVKPTPKKLLLGVPVVSHDQSLKLPKSFDARTAWPQCTSIGNILDQGHCGSCWAFGAVESLSDRFCIQFGMNITLSVNDLLACCGFLCGDGCDGGYPVAAWRYFSYSGVVTEEVKTSCWAFGAVESLSDRFCIQFGMNITLSVNDLLACCGFLCGDGCDGGYPVAAWRYFSYSGVVTEECDPYFDQTGCSHPGCEPAYDTPKCMRKCVSGNQLWGESKHYSVSTYIVKSNPQDIMAEIYKNGPVEVSFTVYEDFAHYKSGVYKHITGSNIGGHAVKLIGWGTTDDGEDYWLLANQWNRSWGDDGYFMIRRGTNECGIEDEPVGGLPSSKNVFKVITGSDEISVASV</sequence>
<dbReference type="SUPFAM" id="SSF54001">
    <property type="entry name" value="Cysteine proteinases"/>
    <property type="match status" value="2"/>
</dbReference>
<evidence type="ECO:0000259" key="8">
    <source>
        <dbReference type="SMART" id="SM00645"/>
    </source>
</evidence>
<keyword evidence="6" id="KW-1015">Disulfide bond</keyword>
<evidence type="ECO:0000256" key="2">
    <source>
        <dbReference type="ARBA" id="ARBA00022670"/>
    </source>
</evidence>
<evidence type="ECO:0000256" key="4">
    <source>
        <dbReference type="ARBA" id="ARBA00022801"/>
    </source>
</evidence>
<organism evidence="9 10">
    <name type="scientific">Brassica cretica</name>
    <name type="common">Mustard</name>
    <dbReference type="NCBI Taxonomy" id="69181"/>
    <lineage>
        <taxon>Eukaryota</taxon>
        <taxon>Viridiplantae</taxon>
        <taxon>Streptophyta</taxon>
        <taxon>Embryophyta</taxon>
        <taxon>Tracheophyta</taxon>
        <taxon>Spermatophyta</taxon>
        <taxon>Magnoliopsida</taxon>
        <taxon>eudicotyledons</taxon>
        <taxon>Gunneridae</taxon>
        <taxon>Pentapetalae</taxon>
        <taxon>rosids</taxon>
        <taxon>malvids</taxon>
        <taxon>Brassicales</taxon>
        <taxon>Brassicaceae</taxon>
        <taxon>Brassiceae</taxon>
        <taxon>Brassica</taxon>
    </lineage>
</organism>
<evidence type="ECO:0000313" key="10">
    <source>
        <dbReference type="Proteomes" id="UP000266723"/>
    </source>
</evidence>
<dbReference type="Pfam" id="PF00112">
    <property type="entry name" value="Peptidase_C1"/>
    <property type="match status" value="2"/>
</dbReference>
<comment type="similarity">
    <text evidence="1">Belongs to the peptidase C1 family.</text>
</comment>
<dbReference type="CDD" id="cd02620">
    <property type="entry name" value="Peptidase_C1A_CathepsinB"/>
    <property type="match status" value="1"/>
</dbReference>